<proteinExistence type="predicted"/>
<protein>
    <recommendedName>
        <fullName evidence="3">Phenylacetate--CoA ligase</fullName>
    </recommendedName>
</protein>
<feature type="region of interest" description="Disordered" evidence="1">
    <location>
        <begin position="434"/>
        <end position="453"/>
    </location>
</feature>
<dbReference type="PANTHER" id="PTHR36932:SF1">
    <property type="entry name" value="CAPSULAR POLYSACCHARIDE BIOSYNTHESIS PROTEIN"/>
    <property type="match status" value="1"/>
</dbReference>
<dbReference type="SUPFAM" id="SSF56801">
    <property type="entry name" value="Acetyl-CoA synthetase-like"/>
    <property type="match status" value="1"/>
</dbReference>
<dbReference type="EMBL" id="VSSQ01003029">
    <property type="protein sequence ID" value="MPM18678.1"/>
    <property type="molecule type" value="Genomic_DNA"/>
</dbReference>
<evidence type="ECO:0000256" key="1">
    <source>
        <dbReference type="SAM" id="MobiDB-lite"/>
    </source>
</evidence>
<accession>A0A644XSF9</accession>
<evidence type="ECO:0008006" key="3">
    <source>
        <dbReference type="Google" id="ProtNLM"/>
    </source>
</evidence>
<dbReference type="InterPro" id="IPR053158">
    <property type="entry name" value="CapK_Type1_Caps_Biosynth"/>
</dbReference>
<evidence type="ECO:0000313" key="2">
    <source>
        <dbReference type="EMBL" id="MPM18678.1"/>
    </source>
</evidence>
<dbReference type="PANTHER" id="PTHR36932">
    <property type="entry name" value="CAPSULAR POLYSACCHARIDE BIOSYNTHESIS PROTEIN"/>
    <property type="match status" value="1"/>
</dbReference>
<dbReference type="InterPro" id="IPR042099">
    <property type="entry name" value="ANL_N_sf"/>
</dbReference>
<reference evidence="2" key="1">
    <citation type="submission" date="2019-08" db="EMBL/GenBank/DDBJ databases">
        <authorList>
            <person name="Kucharzyk K."/>
            <person name="Murdoch R.W."/>
            <person name="Higgins S."/>
            <person name="Loffler F."/>
        </authorList>
    </citation>
    <scope>NUCLEOTIDE SEQUENCE</scope>
</reference>
<dbReference type="Gene3D" id="3.40.50.12780">
    <property type="entry name" value="N-terminal domain of ligase-like"/>
    <property type="match status" value="1"/>
</dbReference>
<sequence length="453" mass="50733">MNDSFFGVWRDIRRARKQGLKAIQQRQRKRLAEMVAFARANSPYYRDLYKGLPDHIEDPTMLPVTDKKKLMARFDDWVTDRDVTIEKVRPFVENPDLFGKQFQGQYLVITTSGTTGTRGIFLVDQRSLSVFGSLFLSMLRAWLGARDISRIVKNGGRIGLLLASGTPTITGVSITRFGSYLGKAMRSPSVHMPLPELVAELNKFQPAVLMSYGTMTKLLAGEQEAGRLRISPVLTIITAEGLALDEYDRIAGAFSTKVGNLYAASECPFMSYCCEQKWLHINADRVVVEPVDANYQPVSPGQTSHTVLISNLANRVQPFLRYDLGDSILERPDPCPCGNPLPAIRVQGRAADMLTFPTERGGQVTLPPLLFGTSVYHIPGIEQFQIMQTAPAYLRVRLRPLDGADPDQVWQTLYNNVTQLLREHKLEHVKLVRAEEPPEQSPGGKYREVIPLS</sequence>
<organism evidence="2">
    <name type="scientific">bioreactor metagenome</name>
    <dbReference type="NCBI Taxonomy" id="1076179"/>
    <lineage>
        <taxon>unclassified sequences</taxon>
        <taxon>metagenomes</taxon>
        <taxon>ecological metagenomes</taxon>
    </lineage>
</organism>
<dbReference type="AlphaFoldDB" id="A0A644XSF9"/>
<comment type="caution">
    <text evidence="2">The sequence shown here is derived from an EMBL/GenBank/DDBJ whole genome shotgun (WGS) entry which is preliminary data.</text>
</comment>
<gene>
    <name evidence="2" type="ORF">SDC9_65091</name>
</gene>
<name>A0A644XSF9_9ZZZZ</name>